<evidence type="ECO:0000313" key="2">
    <source>
        <dbReference type="EMBL" id="MBD2773545.1"/>
    </source>
</evidence>
<dbReference type="EMBL" id="JACXAE010000054">
    <property type="protein sequence ID" value="MBD2773545.1"/>
    <property type="molecule type" value="Genomic_DNA"/>
</dbReference>
<dbReference type="AlphaFoldDB" id="A0A8J6XHQ1"/>
<evidence type="ECO:0000256" key="1">
    <source>
        <dbReference type="SAM" id="MobiDB-lite"/>
    </source>
</evidence>
<proteinExistence type="predicted"/>
<gene>
    <name evidence="2" type="ORF">ICL16_16055</name>
</gene>
<dbReference type="InterPro" id="IPR050400">
    <property type="entry name" value="Bact_Cytoskel_RodZ"/>
</dbReference>
<name>A0A8J6XHQ1_9CYAN</name>
<dbReference type="PANTHER" id="PTHR34475:SF1">
    <property type="entry name" value="CYTOSKELETON PROTEIN RODZ"/>
    <property type="match status" value="1"/>
</dbReference>
<dbReference type="Pfam" id="PF13413">
    <property type="entry name" value="HTH_25"/>
    <property type="match status" value="1"/>
</dbReference>
<dbReference type="PANTHER" id="PTHR34475">
    <property type="match status" value="1"/>
</dbReference>
<reference evidence="2" key="1">
    <citation type="submission" date="2020-09" db="EMBL/GenBank/DDBJ databases">
        <title>Iningainema tapete sp. nov. (Scytonemataceae, Cyanobacteria) from greenhouses in central Florida (USA) produces two types of nodularin with biosynthetic potential for microcystin-LR and anabaenopeptins.</title>
        <authorList>
            <person name="Berthold D.E."/>
            <person name="Lefler F.W."/>
            <person name="Huang I.-S."/>
            <person name="Abdulla H."/>
            <person name="Zimba P.V."/>
            <person name="Laughinghouse H.D. IV."/>
        </authorList>
    </citation>
    <scope>NUCLEOTIDE SEQUENCE</scope>
    <source>
        <strain evidence="2">BLCCT55</strain>
    </source>
</reference>
<dbReference type="Gene3D" id="1.10.260.40">
    <property type="entry name" value="lambda repressor-like DNA-binding domains"/>
    <property type="match status" value="1"/>
</dbReference>
<dbReference type="CDD" id="cd00093">
    <property type="entry name" value="HTH_XRE"/>
    <property type="match status" value="1"/>
</dbReference>
<dbReference type="InterPro" id="IPR010982">
    <property type="entry name" value="Lambda_DNA-bd_dom_sf"/>
</dbReference>
<sequence>MTMTSAYLLTVPGNSPMEISRDELRSLLGEIENDLHQSKVYRRAVATLQKLLGTSAEQAHLLFKAVGREAIGLAFEKFTQHEKVTEDNQPSETQVETPVVEEADYTELSHCLTNVKPQQKSLPSNPANIGGQEGINSNLKENSPNKKVLTRWLDKKPRQAELAQKAADKRRDSLRQIGEKLRQARESQNLSLTQLNVYTHVPISSMEAVENGNWDLLPEDVFVRGFIRVMGNALGLNGTHLASCLPATPEQVKKNILPYKYQPKGRNFELQLPSIHPAYLYVGYTALVAGSVGGLSVLSQQANANKLHPEAAMPPSSVTQSLQDKKEPITKPGLQSSTAGVSVGADISRPETL</sequence>
<dbReference type="Proteomes" id="UP000629098">
    <property type="component" value="Unassembled WGS sequence"/>
</dbReference>
<dbReference type="SUPFAM" id="SSF47413">
    <property type="entry name" value="lambda repressor-like DNA-binding domains"/>
    <property type="match status" value="1"/>
</dbReference>
<accession>A0A8J6XHQ1</accession>
<comment type="caution">
    <text evidence="2">The sequence shown here is derived from an EMBL/GenBank/DDBJ whole genome shotgun (WGS) entry which is preliminary data.</text>
</comment>
<evidence type="ECO:0000313" key="3">
    <source>
        <dbReference type="Proteomes" id="UP000629098"/>
    </source>
</evidence>
<protein>
    <submittedName>
        <fullName evidence="2">Helix-turn-helix domain-containing protein</fullName>
    </submittedName>
</protein>
<organism evidence="2 3">
    <name type="scientific">Iningainema tapete BLCC-T55</name>
    <dbReference type="NCBI Taxonomy" id="2748662"/>
    <lineage>
        <taxon>Bacteria</taxon>
        <taxon>Bacillati</taxon>
        <taxon>Cyanobacteriota</taxon>
        <taxon>Cyanophyceae</taxon>
        <taxon>Nostocales</taxon>
        <taxon>Scytonemataceae</taxon>
        <taxon>Iningainema tapete</taxon>
    </lineage>
</organism>
<feature type="region of interest" description="Disordered" evidence="1">
    <location>
        <begin position="309"/>
        <end position="353"/>
    </location>
</feature>
<keyword evidence="3" id="KW-1185">Reference proteome</keyword>
<dbReference type="InterPro" id="IPR001387">
    <property type="entry name" value="Cro/C1-type_HTH"/>
</dbReference>
<dbReference type="GO" id="GO:0003677">
    <property type="term" value="F:DNA binding"/>
    <property type="evidence" value="ECO:0007669"/>
    <property type="project" value="InterPro"/>
</dbReference>